<dbReference type="OrthoDB" id="9811823at2"/>
<sequence>MQQDRPLSGATDVAPYRYAAAVEYAGAAYHGWQKQTRDPVPSIQSEVESALSRIANHPVDVVCAGRTDAGVSACRQVIHFDTWVERPERAWLMGGNTHLPDDIAFLWVKPVRADFHARFSALSRRYRYLIYSSAVKPAVLTKGVTWTWKTLEIERMQQAARALVGEHDFTSYRAVGCQAKNPVRRVEHLQIYREGQLLVIDIKANAFLHHMVRNIAGVLMKIGAGEAEVDWAQQVLDARDRRQGGVTAPPFGLYFVDVGYPPEFVLPQTALGPYFLLSAD</sequence>
<dbReference type="GO" id="GO:0160147">
    <property type="term" value="F:tRNA pseudouridine(38-40) synthase activity"/>
    <property type="evidence" value="ECO:0007669"/>
    <property type="project" value="UniProtKB-EC"/>
</dbReference>
<dbReference type="PANTHER" id="PTHR11142:SF0">
    <property type="entry name" value="TRNA PSEUDOURIDINE SYNTHASE-LIKE 1"/>
    <property type="match status" value="1"/>
</dbReference>
<proteinExistence type="inferred from homology"/>
<dbReference type="InterPro" id="IPR020094">
    <property type="entry name" value="TruA/RsuA/RluB/E/F_N"/>
</dbReference>
<dbReference type="AlphaFoldDB" id="A0A063XYM1"/>
<dbReference type="InterPro" id="IPR020097">
    <property type="entry name" value="PsdUridine_synth_TruA_a/b_dom"/>
</dbReference>
<dbReference type="InterPro" id="IPR001406">
    <property type="entry name" value="PsdUridine_synth_TruA"/>
</dbReference>
<dbReference type="GO" id="GO:0003723">
    <property type="term" value="F:RNA binding"/>
    <property type="evidence" value="ECO:0007669"/>
    <property type="project" value="InterPro"/>
</dbReference>
<comment type="function">
    <text evidence="4">Formation of pseudouridine at positions 38, 39 and 40 in the anticodon stem and loop of transfer RNAs.</text>
</comment>
<comment type="caution">
    <text evidence="9">The sequence shown here is derived from an EMBL/GenBank/DDBJ whole genome shotgun (WGS) entry which is preliminary data.</text>
</comment>
<dbReference type="GO" id="GO:0016829">
    <property type="term" value="F:lyase activity"/>
    <property type="evidence" value="ECO:0007669"/>
    <property type="project" value="UniProtKB-KW"/>
</dbReference>
<evidence type="ECO:0000313" key="9">
    <source>
        <dbReference type="EMBL" id="KDE38599.1"/>
    </source>
</evidence>
<comment type="subunit">
    <text evidence="4">Homodimer.</text>
</comment>
<protein>
    <recommendedName>
        <fullName evidence="4">tRNA pseudouridine synthase A</fullName>
        <ecNumber evidence="4">5.4.99.12</ecNumber>
    </recommendedName>
    <alternativeName>
        <fullName evidence="4">tRNA pseudouridine(38-40) synthase</fullName>
    </alternativeName>
    <alternativeName>
        <fullName evidence="4">tRNA pseudouridylate synthase I</fullName>
    </alternativeName>
    <alternativeName>
        <fullName evidence="4">tRNA-uridine isomerase I</fullName>
    </alternativeName>
</protein>
<evidence type="ECO:0000256" key="7">
    <source>
        <dbReference type="RuleBase" id="RU003792"/>
    </source>
</evidence>
<dbReference type="HAMAP" id="MF_00171">
    <property type="entry name" value="TruA"/>
    <property type="match status" value="1"/>
</dbReference>
<evidence type="ECO:0000256" key="1">
    <source>
        <dbReference type="ARBA" id="ARBA00009375"/>
    </source>
</evidence>
<evidence type="ECO:0000256" key="6">
    <source>
        <dbReference type="PIRSR" id="PIRSR001430-2"/>
    </source>
</evidence>
<dbReference type="InterPro" id="IPR020095">
    <property type="entry name" value="PsdUridine_synth_TruA_C"/>
</dbReference>
<accession>A0A063XYM1</accession>
<name>A0A063XYM1_9GAMM</name>
<dbReference type="Proteomes" id="UP000027318">
    <property type="component" value="Unassembled WGS sequence"/>
</dbReference>
<dbReference type="Pfam" id="PF01416">
    <property type="entry name" value="PseudoU_synth_1"/>
    <property type="match status" value="2"/>
</dbReference>
<organism evidence="9 10">
    <name type="scientific">Nitrincola lacisaponensis</name>
    <dbReference type="NCBI Taxonomy" id="267850"/>
    <lineage>
        <taxon>Bacteria</taxon>
        <taxon>Pseudomonadati</taxon>
        <taxon>Pseudomonadota</taxon>
        <taxon>Gammaproteobacteria</taxon>
        <taxon>Oceanospirillales</taxon>
        <taxon>Oceanospirillaceae</taxon>
        <taxon>Nitrincola</taxon>
    </lineage>
</organism>
<evidence type="ECO:0000313" key="10">
    <source>
        <dbReference type="Proteomes" id="UP000027318"/>
    </source>
</evidence>
<dbReference type="EMBL" id="JMSZ01000042">
    <property type="protein sequence ID" value="KDE38599.1"/>
    <property type="molecule type" value="Genomic_DNA"/>
</dbReference>
<reference evidence="9 10" key="1">
    <citation type="journal article" date="2005" name="Int. J. Syst. Evol. Microbiol.">
        <title>Nitrincola lacisaponensis gen. nov., sp. nov., a novel alkaliphilic bacterium isolated from an alkaline, saline lake.</title>
        <authorList>
            <person name="Dimitriu P.A."/>
            <person name="Shukla S.K."/>
            <person name="Conradt J."/>
            <person name="Marquez M.C."/>
            <person name="Ventosa A."/>
            <person name="Maglia A."/>
            <person name="Peyton B.M."/>
            <person name="Pinkart H.C."/>
            <person name="Mormile M.R."/>
        </authorList>
    </citation>
    <scope>NUCLEOTIDE SEQUENCE [LARGE SCALE GENOMIC DNA]</scope>
    <source>
        <strain evidence="9 10">4CA</strain>
    </source>
</reference>
<keyword evidence="3 4" id="KW-0413">Isomerase</keyword>
<keyword evidence="9" id="KW-0456">Lyase</keyword>
<feature type="binding site" evidence="4 6">
    <location>
        <position position="126"/>
    </location>
    <ligand>
        <name>substrate</name>
    </ligand>
</feature>
<dbReference type="PANTHER" id="PTHR11142">
    <property type="entry name" value="PSEUDOURIDYLATE SYNTHASE"/>
    <property type="match status" value="1"/>
</dbReference>
<comment type="similarity">
    <text evidence="1 4 7">Belongs to the tRNA pseudouridine synthase TruA family.</text>
</comment>
<keyword evidence="2 4" id="KW-0819">tRNA processing</keyword>
<dbReference type="SUPFAM" id="SSF55120">
    <property type="entry name" value="Pseudouridine synthase"/>
    <property type="match status" value="1"/>
</dbReference>
<gene>
    <name evidence="4" type="primary">truA</name>
    <name evidence="9" type="ORF">ADINL_3054</name>
</gene>
<dbReference type="PIRSF" id="PIRSF001430">
    <property type="entry name" value="tRNA_psdUrid_synth"/>
    <property type="match status" value="1"/>
</dbReference>
<comment type="caution">
    <text evidence="4">Lacks conserved residue(s) required for the propagation of feature annotation.</text>
</comment>
<comment type="catalytic activity">
    <reaction evidence="4 7">
        <text>uridine(38/39/40) in tRNA = pseudouridine(38/39/40) in tRNA</text>
        <dbReference type="Rhea" id="RHEA:22376"/>
        <dbReference type="Rhea" id="RHEA-COMP:10085"/>
        <dbReference type="Rhea" id="RHEA-COMP:10087"/>
        <dbReference type="ChEBI" id="CHEBI:65314"/>
        <dbReference type="ChEBI" id="CHEBI:65315"/>
        <dbReference type="EC" id="5.4.99.12"/>
    </reaction>
</comment>
<dbReference type="GO" id="GO:0031119">
    <property type="term" value="P:tRNA pseudouridine synthesis"/>
    <property type="evidence" value="ECO:0007669"/>
    <property type="project" value="UniProtKB-UniRule"/>
</dbReference>
<evidence type="ECO:0000256" key="3">
    <source>
        <dbReference type="ARBA" id="ARBA00023235"/>
    </source>
</evidence>
<dbReference type="STRING" id="267850.ADINL_3054"/>
<dbReference type="PATRIC" id="fig|267850.7.peg.3005"/>
<dbReference type="CDD" id="cd02570">
    <property type="entry name" value="PseudoU_synth_EcTruA"/>
    <property type="match status" value="1"/>
</dbReference>
<feature type="active site" description="Nucleophile" evidence="4 5">
    <location>
        <position position="68"/>
    </location>
</feature>
<evidence type="ECO:0000256" key="4">
    <source>
        <dbReference type="HAMAP-Rule" id="MF_00171"/>
    </source>
</evidence>
<evidence type="ECO:0000259" key="8">
    <source>
        <dbReference type="Pfam" id="PF01416"/>
    </source>
</evidence>
<dbReference type="NCBIfam" id="TIGR00071">
    <property type="entry name" value="hisT_truA"/>
    <property type="match status" value="1"/>
</dbReference>
<feature type="domain" description="Pseudouridine synthase I TruA alpha/beta" evidence="8">
    <location>
        <begin position="20"/>
        <end position="119"/>
    </location>
</feature>
<dbReference type="FunFam" id="3.30.70.580:FF:000001">
    <property type="entry name" value="tRNA pseudouridine synthase A"/>
    <property type="match status" value="1"/>
</dbReference>
<keyword evidence="10" id="KW-1185">Reference proteome</keyword>
<feature type="domain" description="Pseudouridine synthase I TruA alpha/beta" evidence="8">
    <location>
        <begin position="159"/>
        <end position="261"/>
    </location>
</feature>
<evidence type="ECO:0000256" key="2">
    <source>
        <dbReference type="ARBA" id="ARBA00022694"/>
    </source>
</evidence>
<evidence type="ECO:0000256" key="5">
    <source>
        <dbReference type="PIRSR" id="PIRSR001430-1"/>
    </source>
</evidence>
<dbReference type="RefSeq" id="WP_036549984.1">
    <property type="nucleotide sequence ID" value="NZ_JMSZ01000042.1"/>
</dbReference>
<dbReference type="EC" id="5.4.99.12" evidence="4"/>
<dbReference type="Gene3D" id="3.30.70.660">
    <property type="entry name" value="Pseudouridine synthase I, catalytic domain, C-terminal subdomain"/>
    <property type="match status" value="1"/>
</dbReference>
<dbReference type="Gene3D" id="3.30.70.580">
    <property type="entry name" value="Pseudouridine synthase I, catalytic domain, N-terminal subdomain"/>
    <property type="match status" value="1"/>
</dbReference>
<dbReference type="InterPro" id="IPR020103">
    <property type="entry name" value="PsdUridine_synth_cat_dom_sf"/>
</dbReference>